<dbReference type="Proteomes" id="UP000829069">
    <property type="component" value="Chromosome"/>
</dbReference>
<sequence length="67" mass="6864">MEGSNPRAVALWLAAAVVALFAVSLTVMPSIMGLDMMPPLIVMSVVLLIGAGALAGMAIAARRSGRR</sequence>
<accession>A0ABY3W7U1</accession>
<keyword evidence="1" id="KW-0472">Membrane</keyword>
<dbReference type="EMBL" id="CP093326">
    <property type="protein sequence ID" value="UNK46394.1"/>
    <property type="molecule type" value="Genomic_DNA"/>
</dbReference>
<protein>
    <submittedName>
        <fullName evidence="2">Uncharacterized protein</fullName>
    </submittedName>
</protein>
<dbReference type="RefSeq" id="WP_241914427.1">
    <property type="nucleotide sequence ID" value="NZ_CP093326.1"/>
</dbReference>
<feature type="transmembrane region" description="Helical" evidence="1">
    <location>
        <begin position="40"/>
        <end position="61"/>
    </location>
</feature>
<name>A0ABY3W7U1_9MICC</name>
<organism evidence="2 3">
    <name type="scientific">Arthrobacter sulfonylureivorans</name>
    <dbReference type="NCBI Taxonomy" id="2486855"/>
    <lineage>
        <taxon>Bacteria</taxon>
        <taxon>Bacillati</taxon>
        <taxon>Actinomycetota</taxon>
        <taxon>Actinomycetes</taxon>
        <taxon>Micrococcales</taxon>
        <taxon>Micrococcaceae</taxon>
        <taxon>Arthrobacter</taxon>
    </lineage>
</organism>
<proteinExistence type="predicted"/>
<evidence type="ECO:0000313" key="2">
    <source>
        <dbReference type="EMBL" id="UNK46394.1"/>
    </source>
</evidence>
<feature type="transmembrane region" description="Helical" evidence="1">
    <location>
        <begin position="9"/>
        <end position="28"/>
    </location>
</feature>
<gene>
    <name evidence="2" type="ORF">MNQ99_03205</name>
</gene>
<evidence type="ECO:0000313" key="3">
    <source>
        <dbReference type="Proteomes" id="UP000829069"/>
    </source>
</evidence>
<reference evidence="2 3" key="1">
    <citation type="submission" date="2022-03" db="EMBL/GenBank/DDBJ databases">
        <title>Isotopic signatures of nitrous oxide derived from detoxification processes.</title>
        <authorList>
            <person name="Behrendt U."/>
            <person name="Buchen C."/>
            <person name="Well R."/>
            <person name="Ulrich A."/>
            <person name="Rohe L."/>
            <person name="Kolb S."/>
            <person name="Schloter M."/>
            <person name="Horn M.A."/>
            <person name="Augustin J."/>
        </authorList>
    </citation>
    <scope>NUCLEOTIDE SEQUENCE [LARGE SCALE GENOMIC DNA]</scope>
    <source>
        <strain evidence="2 3">S4-C24</strain>
    </source>
</reference>
<keyword evidence="1" id="KW-1133">Transmembrane helix</keyword>
<keyword evidence="3" id="KW-1185">Reference proteome</keyword>
<keyword evidence="1" id="KW-0812">Transmembrane</keyword>
<evidence type="ECO:0000256" key="1">
    <source>
        <dbReference type="SAM" id="Phobius"/>
    </source>
</evidence>